<feature type="domain" description="Thioredoxin-like fold" evidence="7">
    <location>
        <begin position="80"/>
        <end position="242"/>
    </location>
</feature>
<organism evidence="8 9">
    <name type="scientific">Nocardia aurantia</name>
    <dbReference type="NCBI Taxonomy" id="2585199"/>
    <lineage>
        <taxon>Bacteria</taxon>
        <taxon>Bacillati</taxon>
        <taxon>Actinomycetota</taxon>
        <taxon>Actinomycetes</taxon>
        <taxon>Mycobacteriales</taxon>
        <taxon>Nocardiaceae</taxon>
        <taxon>Nocardia</taxon>
    </lineage>
</organism>
<keyword evidence="3" id="KW-0560">Oxidoreductase</keyword>
<gene>
    <name evidence="8" type="ORF">NRB56_57420</name>
</gene>
<proteinExistence type="inferred from homology"/>
<dbReference type="RefSeq" id="WP_319943673.1">
    <property type="nucleotide sequence ID" value="NZ_WEGI01000013.1"/>
</dbReference>
<comment type="caution">
    <text evidence="8">The sequence shown here is derived from an EMBL/GenBank/DDBJ whole genome shotgun (WGS) entry which is preliminary data.</text>
</comment>
<dbReference type="InterPro" id="IPR012336">
    <property type="entry name" value="Thioredoxin-like_fold"/>
</dbReference>
<sequence length="260" mass="27011">MNATVSNNPRGKNSLAAVRGTNRSRTIAVQVAVAVVLIALIAGIGIGIAMHKSNSNDAGPTPAVTAPQSSGGIGGAITDNGSIRIGKPGAKVTVRVVADLQCPACKAFEAANGQVIEDEVNNGTAAVEYNIIAFLDKMSSGTRYSSRAANAAYCVADADPSKFLPWLITMYQKQPPENGTGLTDETLVQIAQDAGYTDPATAQCITDHRYDSYVQKVTKDVLNSGIQATPTVFVNDKQIGTSAELMQNGGLRATIEAAAK</sequence>
<dbReference type="InterPro" id="IPR036249">
    <property type="entry name" value="Thioredoxin-like_sf"/>
</dbReference>
<keyword evidence="2" id="KW-0732">Signal</keyword>
<dbReference type="PANTHER" id="PTHR13887">
    <property type="entry name" value="GLUTATHIONE S-TRANSFERASE KAPPA"/>
    <property type="match status" value="1"/>
</dbReference>
<protein>
    <recommendedName>
        <fullName evidence="7">Thioredoxin-like fold domain-containing protein</fullName>
    </recommendedName>
</protein>
<feature type="transmembrane region" description="Helical" evidence="6">
    <location>
        <begin position="27"/>
        <end position="50"/>
    </location>
</feature>
<dbReference type="SUPFAM" id="SSF52833">
    <property type="entry name" value="Thioredoxin-like"/>
    <property type="match status" value="1"/>
</dbReference>
<evidence type="ECO:0000256" key="4">
    <source>
        <dbReference type="ARBA" id="ARBA00023157"/>
    </source>
</evidence>
<keyword evidence="6" id="KW-1133">Transmembrane helix</keyword>
<dbReference type="Pfam" id="PF13462">
    <property type="entry name" value="Thioredoxin_4"/>
    <property type="match status" value="1"/>
</dbReference>
<evidence type="ECO:0000259" key="7">
    <source>
        <dbReference type="Pfam" id="PF13462"/>
    </source>
</evidence>
<keyword evidence="6" id="KW-0472">Membrane</keyword>
<evidence type="ECO:0000256" key="6">
    <source>
        <dbReference type="SAM" id="Phobius"/>
    </source>
</evidence>
<reference evidence="8 9" key="1">
    <citation type="submission" date="2019-10" db="EMBL/GenBank/DDBJ databases">
        <title>Nocardia macrotermitis sp. nov. and Nocardia aurantia sp. nov., isolated from the gut of fungus growing-termite Macrotermes natalensis.</title>
        <authorList>
            <person name="Benndorf R."/>
            <person name="Schwitalla J."/>
            <person name="Martin K."/>
            <person name="De Beer W."/>
            <person name="Kaster A.-K."/>
            <person name="Vollmers J."/>
            <person name="Poulsen M."/>
            <person name="Beemelmanns C."/>
        </authorList>
    </citation>
    <scope>NUCLEOTIDE SEQUENCE [LARGE SCALE GENOMIC DNA]</scope>
    <source>
        <strain evidence="8 9">RB56</strain>
    </source>
</reference>
<keyword evidence="9" id="KW-1185">Reference proteome</keyword>
<evidence type="ECO:0000313" key="8">
    <source>
        <dbReference type="EMBL" id="MQY30144.1"/>
    </source>
</evidence>
<dbReference type="PANTHER" id="PTHR13887:SF14">
    <property type="entry name" value="DISULFIDE BOND FORMATION PROTEIN D"/>
    <property type="match status" value="1"/>
</dbReference>
<dbReference type="Gene3D" id="3.40.30.10">
    <property type="entry name" value="Glutaredoxin"/>
    <property type="match status" value="1"/>
</dbReference>
<evidence type="ECO:0000313" key="9">
    <source>
        <dbReference type="Proteomes" id="UP000431401"/>
    </source>
</evidence>
<evidence type="ECO:0000256" key="2">
    <source>
        <dbReference type="ARBA" id="ARBA00022729"/>
    </source>
</evidence>
<keyword evidence="4" id="KW-1015">Disulfide bond</keyword>
<dbReference type="Proteomes" id="UP000431401">
    <property type="component" value="Unassembled WGS sequence"/>
</dbReference>
<evidence type="ECO:0000256" key="5">
    <source>
        <dbReference type="ARBA" id="ARBA00023284"/>
    </source>
</evidence>
<keyword evidence="6" id="KW-0812">Transmembrane</keyword>
<name>A0A7K0DZ62_9NOCA</name>
<evidence type="ECO:0000256" key="1">
    <source>
        <dbReference type="ARBA" id="ARBA00005791"/>
    </source>
</evidence>
<comment type="similarity">
    <text evidence="1">Belongs to the thioredoxin family. DsbA subfamily.</text>
</comment>
<keyword evidence="5" id="KW-0676">Redox-active center</keyword>
<accession>A0A7K0DZ62</accession>
<dbReference type="GO" id="GO:0016491">
    <property type="term" value="F:oxidoreductase activity"/>
    <property type="evidence" value="ECO:0007669"/>
    <property type="project" value="UniProtKB-KW"/>
</dbReference>
<dbReference type="EMBL" id="WEGI01000013">
    <property type="protein sequence ID" value="MQY30144.1"/>
    <property type="molecule type" value="Genomic_DNA"/>
</dbReference>
<dbReference type="AlphaFoldDB" id="A0A7K0DZ62"/>
<evidence type="ECO:0000256" key="3">
    <source>
        <dbReference type="ARBA" id="ARBA00023002"/>
    </source>
</evidence>